<name>A0A1U4NQK7_9MYCO</name>
<evidence type="ECO:0008006" key="4">
    <source>
        <dbReference type="Google" id="ProtNLM"/>
    </source>
</evidence>
<keyword evidence="1" id="KW-0472">Membrane</keyword>
<reference evidence="2 3" key="1">
    <citation type="submission" date="2016-11" db="EMBL/GenBank/DDBJ databases">
        <authorList>
            <consortium name="Pathogen Informatics"/>
        </authorList>
    </citation>
    <scope>NUCLEOTIDE SEQUENCE [LARGE SCALE GENOMIC DNA]</scope>
    <source>
        <strain evidence="2 3">911</strain>
    </source>
</reference>
<evidence type="ECO:0000256" key="1">
    <source>
        <dbReference type="SAM" id="Phobius"/>
    </source>
</evidence>
<protein>
    <recommendedName>
        <fullName evidence="4">Transmembrane protein</fullName>
    </recommendedName>
</protein>
<keyword evidence="1" id="KW-0812">Transmembrane</keyword>
<feature type="transmembrane region" description="Helical" evidence="1">
    <location>
        <begin position="7"/>
        <end position="30"/>
    </location>
</feature>
<feature type="transmembrane region" description="Helical" evidence="1">
    <location>
        <begin position="132"/>
        <end position="150"/>
    </location>
</feature>
<proteinExistence type="predicted"/>
<feature type="transmembrane region" description="Helical" evidence="1">
    <location>
        <begin position="106"/>
        <end position="126"/>
    </location>
</feature>
<accession>A0A1U4NQK7</accession>
<dbReference type="EMBL" id="FVGW01000006">
    <property type="protein sequence ID" value="SKM30483.1"/>
    <property type="molecule type" value="Genomic_DNA"/>
</dbReference>
<dbReference type="Proteomes" id="UP000190074">
    <property type="component" value="Unassembled WGS sequence"/>
</dbReference>
<feature type="transmembrane region" description="Helical" evidence="1">
    <location>
        <begin position="36"/>
        <end position="54"/>
    </location>
</feature>
<gene>
    <name evidence="2" type="ORF">SAMEA2259716_03500</name>
</gene>
<sequence length="189" mass="20982">MRLRLEIAPWWAHGGLYFLLILGTLALAFWDGEPSTTKVAVSVSISAVLGLWFARGSRKHVAFVRETLSTVEPEHRVEAFNATLFGPIPTDPATLRAAAQLARPNLAGTPAKWMAVYAVLLILTHLDEQPKVSDLVMTAFFAAMAVYSWINPIRLDARARLLVQADEQQDIIDGHNDCSPITEPLRLRR</sequence>
<keyword evidence="1" id="KW-1133">Transmembrane helix</keyword>
<dbReference type="AlphaFoldDB" id="A0A1U4NQK7"/>
<dbReference type="RefSeq" id="WP_231863789.1">
    <property type="nucleotide sequence ID" value="NZ_CP021122.1"/>
</dbReference>
<evidence type="ECO:0000313" key="3">
    <source>
        <dbReference type="Proteomes" id="UP000190074"/>
    </source>
</evidence>
<organism evidence="2 3">
    <name type="scientific">Mycobacteroides abscessus subsp. massiliense</name>
    <dbReference type="NCBI Taxonomy" id="1962118"/>
    <lineage>
        <taxon>Bacteria</taxon>
        <taxon>Bacillati</taxon>
        <taxon>Actinomycetota</taxon>
        <taxon>Actinomycetes</taxon>
        <taxon>Mycobacteriales</taxon>
        <taxon>Mycobacteriaceae</taxon>
        <taxon>Mycobacteroides</taxon>
        <taxon>Mycobacteroides abscessus</taxon>
    </lineage>
</organism>
<evidence type="ECO:0000313" key="2">
    <source>
        <dbReference type="EMBL" id="SKM30483.1"/>
    </source>
</evidence>